<protein>
    <recommendedName>
        <fullName evidence="3">WYL domain-containing protein</fullName>
    </recommendedName>
</protein>
<sequence>MQRKLMKYVGQTVVIVYRENDGKLSKHKIMIRHVGESVIKAYCQDSQSPRTFRLAGILAVEIERGRPAC</sequence>
<keyword evidence="2" id="KW-1185">Reference proteome</keyword>
<dbReference type="AlphaFoldDB" id="A0A2V5L2Q5"/>
<organism evidence="1 2">
    <name type="scientific">Paenibacillus flagellatus</name>
    <dbReference type="NCBI Taxonomy" id="2211139"/>
    <lineage>
        <taxon>Bacteria</taxon>
        <taxon>Bacillati</taxon>
        <taxon>Bacillota</taxon>
        <taxon>Bacilli</taxon>
        <taxon>Bacillales</taxon>
        <taxon>Paenibacillaceae</taxon>
        <taxon>Paenibacillus</taxon>
    </lineage>
</organism>
<reference evidence="1 2" key="1">
    <citation type="submission" date="2018-05" db="EMBL/GenBank/DDBJ databases">
        <title>Paenibacillus flagellatus sp. nov., isolated from selenium mineral soil.</title>
        <authorList>
            <person name="Dai X."/>
        </authorList>
    </citation>
    <scope>NUCLEOTIDE SEQUENCE [LARGE SCALE GENOMIC DNA]</scope>
    <source>
        <strain evidence="1 2">DXL2</strain>
    </source>
</reference>
<evidence type="ECO:0000313" key="1">
    <source>
        <dbReference type="EMBL" id="PYI57006.1"/>
    </source>
</evidence>
<dbReference type="Proteomes" id="UP000247476">
    <property type="component" value="Unassembled WGS sequence"/>
</dbReference>
<comment type="caution">
    <text evidence="1">The sequence shown here is derived from an EMBL/GenBank/DDBJ whole genome shotgun (WGS) entry which is preliminary data.</text>
</comment>
<gene>
    <name evidence="1" type="ORF">DLM86_00730</name>
</gene>
<evidence type="ECO:0000313" key="2">
    <source>
        <dbReference type="Proteomes" id="UP000247476"/>
    </source>
</evidence>
<accession>A0A2V5L2Q5</accession>
<proteinExistence type="predicted"/>
<name>A0A2V5L2Q5_9BACL</name>
<dbReference type="EMBL" id="QJVJ01000001">
    <property type="protein sequence ID" value="PYI57006.1"/>
    <property type="molecule type" value="Genomic_DNA"/>
</dbReference>
<evidence type="ECO:0008006" key="3">
    <source>
        <dbReference type="Google" id="ProtNLM"/>
    </source>
</evidence>